<keyword evidence="4 7" id="KW-0812">Transmembrane</keyword>
<dbReference type="AlphaFoldDB" id="A0A258D585"/>
<evidence type="ECO:0000256" key="4">
    <source>
        <dbReference type="ARBA" id="ARBA00022692"/>
    </source>
</evidence>
<evidence type="ECO:0000256" key="7">
    <source>
        <dbReference type="PROSITE-ProRule" id="PRU01360"/>
    </source>
</evidence>
<proteinExistence type="inferred from homology"/>
<feature type="region of interest" description="Disordered" evidence="8">
    <location>
        <begin position="634"/>
        <end position="730"/>
    </location>
</feature>
<keyword evidence="3 7" id="KW-1134">Transmembrane beta strand</keyword>
<comment type="subcellular location">
    <subcellularLocation>
        <location evidence="1 7">Cell outer membrane</location>
        <topology evidence="1 7">Multi-pass membrane protein</topology>
    </subcellularLocation>
</comment>
<feature type="compositionally biased region" description="Basic and acidic residues" evidence="8">
    <location>
        <begin position="666"/>
        <end position="677"/>
    </location>
</feature>
<dbReference type="PROSITE" id="PS52016">
    <property type="entry name" value="TONB_DEPENDENT_REC_3"/>
    <property type="match status" value="1"/>
</dbReference>
<feature type="domain" description="Secretin/TonB short N-terminal" evidence="9">
    <location>
        <begin position="30"/>
        <end position="81"/>
    </location>
</feature>
<dbReference type="Gene3D" id="2.40.170.20">
    <property type="entry name" value="TonB-dependent receptor, beta-barrel domain"/>
    <property type="match status" value="1"/>
</dbReference>
<dbReference type="SUPFAM" id="SSF56935">
    <property type="entry name" value="Porins"/>
    <property type="match status" value="2"/>
</dbReference>
<evidence type="ECO:0000256" key="6">
    <source>
        <dbReference type="ARBA" id="ARBA00023237"/>
    </source>
</evidence>
<dbReference type="Proteomes" id="UP000215616">
    <property type="component" value="Unassembled WGS sequence"/>
</dbReference>
<dbReference type="Pfam" id="PF07660">
    <property type="entry name" value="STN"/>
    <property type="match status" value="1"/>
</dbReference>
<evidence type="ECO:0000313" key="10">
    <source>
        <dbReference type="EMBL" id="OYX02776.1"/>
    </source>
</evidence>
<keyword evidence="5 7" id="KW-0472">Membrane</keyword>
<protein>
    <recommendedName>
        <fullName evidence="9">Secretin/TonB short N-terminal domain-containing protein</fullName>
    </recommendedName>
</protein>
<dbReference type="InterPro" id="IPR011662">
    <property type="entry name" value="Secretin/TonB_short_N"/>
</dbReference>
<gene>
    <name evidence="10" type="ORF">B7Z12_11435</name>
</gene>
<evidence type="ECO:0000256" key="3">
    <source>
        <dbReference type="ARBA" id="ARBA00022452"/>
    </source>
</evidence>
<dbReference type="GO" id="GO:0009279">
    <property type="term" value="C:cell outer membrane"/>
    <property type="evidence" value="ECO:0007669"/>
    <property type="project" value="UniProtKB-SubCell"/>
</dbReference>
<dbReference type="Gene3D" id="3.55.50.30">
    <property type="match status" value="1"/>
</dbReference>
<dbReference type="PANTHER" id="PTHR47234">
    <property type="match status" value="1"/>
</dbReference>
<comment type="caution">
    <text evidence="10">The sequence shown here is derived from an EMBL/GenBank/DDBJ whole genome shotgun (WGS) entry which is preliminary data.</text>
</comment>
<accession>A0A258D585</accession>
<sequence length="924" mass="98422">MIGSEQRTMISLSSGALDQSLLTLAQQGRVRILFPSQLVAGRMAPAIHGQFTVREALERLLAGTGLEARQARPGVFALRLRRVEAAQKHVSSSSAPPAQKTIEPPAPAVAADSQEITALEEVVVGSHIRGVKDGPSPVIVLSREDIDRGGYATVADALTSLPQAFGGTTADDVALAGADPTNTNSGLSTAVNLRGLGADATLVLINGRRMAGAGLMGDFADISMIPVSAVARIEVLTDGASALYGSDAVGGVVNIVMRDRYAGIETRARFGGSTRGDLGQYQLAQTLGRSWSTGSALVTAEFQDHSVIYSQPGTVLTIDPVTFSLVPSYAIPAGQDGTNLTPGDFIVGKNTSNYRATLDLLPTQERGSVYVALSQDIGSRVTLNAEARYSDRRFSAYSYPPMALLTVTATNPYFVSPNGSSAHYIAYSFANETGGSKSTGEVQSRSLALGAKVDLPASWRLDAYALHAEELGFYRSSGVLNSTFVNEALGTAPDDPATAYSAVRDGYLNPFIGTGRNKTAVLDFITQGFEATQRGDQECRIVLGLRPRARSDAVAPWRSHGWRAVRRSSGSRLRRGQSAAWVRTPRTVGGHSDRTLRGWNREHRAQVRDHLVAADGLDGQGDLRAILPRALAGRAERAHQRHARHPVGERRERPDPSALWRQSRPRTGDRALVDHKPGLCAGPWAGQAQRHALRHQVRKPNRTAGDQQPLDGPDGLGPGSVPPVRQSGLQRLGPGARAILPAVRQFRRRGVVPAPGLPGDRRRALCQRRRLRGAGAGCLRPLQTVGAGRSGGAGRQSVVADVLFAQDHHGGAEGIAENPADLRARVSAAWTHGPVTSSLSLNHTGDLHTSAGRRLPSQTTVDLQLQYAAPAKDGPLRGVNLSLTVQNLFDRDPPFYDSPQGVGFDAANYEPTGRLVALQLTKAW</sequence>
<evidence type="ECO:0000256" key="2">
    <source>
        <dbReference type="ARBA" id="ARBA00022448"/>
    </source>
</evidence>
<evidence type="ECO:0000313" key="11">
    <source>
        <dbReference type="Proteomes" id="UP000215616"/>
    </source>
</evidence>
<organism evidence="10 11">
    <name type="scientific">Caulobacter vibrioides</name>
    <name type="common">Caulobacter crescentus</name>
    <dbReference type="NCBI Taxonomy" id="155892"/>
    <lineage>
        <taxon>Bacteria</taxon>
        <taxon>Pseudomonadati</taxon>
        <taxon>Pseudomonadota</taxon>
        <taxon>Alphaproteobacteria</taxon>
        <taxon>Caulobacterales</taxon>
        <taxon>Caulobacteraceae</taxon>
        <taxon>Caulobacter</taxon>
    </lineage>
</organism>
<keyword evidence="2 7" id="KW-0813">Transport</keyword>
<dbReference type="PANTHER" id="PTHR47234:SF3">
    <property type="entry name" value="SECRETIN_TONB SHORT N-TERMINAL DOMAIN-CONTAINING PROTEIN"/>
    <property type="match status" value="1"/>
</dbReference>
<comment type="similarity">
    <text evidence="7">Belongs to the TonB-dependent receptor family.</text>
</comment>
<name>A0A258D585_CAUVI</name>
<dbReference type="InterPro" id="IPR039426">
    <property type="entry name" value="TonB-dep_rcpt-like"/>
</dbReference>
<keyword evidence="6 7" id="KW-0998">Cell outer membrane</keyword>
<dbReference type="Pfam" id="PF07715">
    <property type="entry name" value="Plug"/>
    <property type="match status" value="1"/>
</dbReference>
<dbReference type="Gene3D" id="2.170.130.10">
    <property type="entry name" value="TonB-dependent receptor, plug domain"/>
    <property type="match status" value="1"/>
</dbReference>
<dbReference type="EMBL" id="NCDQ01000172">
    <property type="protein sequence ID" value="OYX02776.1"/>
    <property type="molecule type" value="Genomic_DNA"/>
</dbReference>
<dbReference type="InterPro" id="IPR036942">
    <property type="entry name" value="Beta-barrel_TonB_sf"/>
</dbReference>
<evidence type="ECO:0000256" key="1">
    <source>
        <dbReference type="ARBA" id="ARBA00004571"/>
    </source>
</evidence>
<dbReference type="InterPro" id="IPR037066">
    <property type="entry name" value="Plug_dom_sf"/>
</dbReference>
<dbReference type="SMART" id="SM00965">
    <property type="entry name" value="STN"/>
    <property type="match status" value="1"/>
</dbReference>
<evidence type="ECO:0000256" key="8">
    <source>
        <dbReference type="SAM" id="MobiDB-lite"/>
    </source>
</evidence>
<feature type="compositionally biased region" description="Basic residues" evidence="8">
    <location>
        <begin position="691"/>
        <end position="701"/>
    </location>
</feature>
<evidence type="ECO:0000256" key="5">
    <source>
        <dbReference type="ARBA" id="ARBA00023136"/>
    </source>
</evidence>
<feature type="compositionally biased region" description="Basic and acidic residues" evidence="8">
    <location>
        <begin position="646"/>
        <end position="655"/>
    </location>
</feature>
<reference evidence="10 11" key="1">
    <citation type="submission" date="2017-03" db="EMBL/GenBank/DDBJ databases">
        <title>Lifting the veil on microbial sulfur biogeochemistry in mining wastewaters.</title>
        <authorList>
            <person name="Kantor R.S."/>
            <person name="Colenbrander Nelson T."/>
            <person name="Marshall S."/>
            <person name="Bennett D."/>
            <person name="Apte S."/>
            <person name="Camacho D."/>
            <person name="Thomas B.C."/>
            <person name="Warren L.A."/>
            <person name="Banfield J.F."/>
        </authorList>
    </citation>
    <scope>NUCLEOTIDE SEQUENCE [LARGE SCALE GENOMIC DNA]</scope>
    <source>
        <strain evidence="10">32-67-7</strain>
    </source>
</reference>
<dbReference type="InterPro" id="IPR012910">
    <property type="entry name" value="Plug_dom"/>
</dbReference>
<evidence type="ECO:0000259" key="9">
    <source>
        <dbReference type="SMART" id="SM00965"/>
    </source>
</evidence>